<evidence type="ECO:0000256" key="4">
    <source>
        <dbReference type="ARBA" id="ARBA00022692"/>
    </source>
</evidence>
<comment type="catalytic activity">
    <reaction evidence="7">
        <text>2 GTP = 3',3'-c-di-GMP + 2 diphosphate</text>
        <dbReference type="Rhea" id="RHEA:24898"/>
        <dbReference type="ChEBI" id="CHEBI:33019"/>
        <dbReference type="ChEBI" id="CHEBI:37565"/>
        <dbReference type="ChEBI" id="CHEBI:58805"/>
        <dbReference type="EC" id="2.7.7.65"/>
    </reaction>
</comment>
<gene>
    <name evidence="10" type="ORF">PSDVSF_26390</name>
</gene>
<evidence type="ECO:0000256" key="3">
    <source>
        <dbReference type="ARBA" id="ARBA00022475"/>
    </source>
</evidence>
<evidence type="ECO:0000256" key="5">
    <source>
        <dbReference type="ARBA" id="ARBA00022989"/>
    </source>
</evidence>
<keyword evidence="6 8" id="KW-0472">Membrane</keyword>
<dbReference type="Pfam" id="PF00990">
    <property type="entry name" value="GGDEF"/>
    <property type="match status" value="1"/>
</dbReference>
<evidence type="ECO:0000256" key="7">
    <source>
        <dbReference type="ARBA" id="ARBA00034247"/>
    </source>
</evidence>
<dbReference type="InterPro" id="IPR043128">
    <property type="entry name" value="Rev_trsase/Diguanyl_cyclase"/>
</dbReference>
<dbReference type="Gene3D" id="3.30.70.270">
    <property type="match status" value="1"/>
</dbReference>
<dbReference type="InterPro" id="IPR029151">
    <property type="entry name" value="Sensor-like_sf"/>
</dbReference>
<dbReference type="PROSITE" id="PS50887">
    <property type="entry name" value="GGDEF"/>
    <property type="match status" value="1"/>
</dbReference>
<dbReference type="Proteomes" id="UP001053296">
    <property type="component" value="Chromosome"/>
</dbReference>
<dbReference type="RefSeq" id="WP_229591370.1">
    <property type="nucleotide sequence ID" value="NZ_AP024485.1"/>
</dbReference>
<evidence type="ECO:0000256" key="2">
    <source>
        <dbReference type="ARBA" id="ARBA00012528"/>
    </source>
</evidence>
<evidence type="ECO:0000259" key="9">
    <source>
        <dbReference type="PROSITE" id="PS50887"/>
    </source>
</evidence>
<keyword evidence="3" id="KW-1003">Cell membrane</keyword>
<dbReference type="SMART" id="SM00267">
    <property type="entry name" value="GGDEF"/>
    <property type="match status" value="1"/>
</dbReference>
<dbReference type="PANTHER" id="PTHR45138">
    <property type="entry name" value="REGULATORY COMPONENTS OF SENSORY TRANSDUCTION SYSTEM"/>
    <property type="match status" value="1"/>
</dbReference>
<dbReference type="CDD" id="cd01949">
    <property type="entry name" value="GGDEF"/>
    <property type="match status" value="1"/>
</dbReference>
<organism evidence="10 11">
    <name type="scientific">Pseudodesulfovibrio sediminis</name>
    <dbReference type="NCBI Taxonomy" id="2810563"/>
    <lineage>
        <taxon>Bacteria</taxon>
        <taxon>Pseudomonadati</taxon>
        <taxon>Thermodesulfobacteriota</taxon>
        <taxon>Desulfovibrionia</taxon>
        <taxon>Desulfovibrionales</taxon>
        <taxon>Desulfovibrionaceae</taxon>
    </lineage>
</organism>
<dbReference type="Pfam" id="PF02743">
    <property type="entry name" value="dCache_1"/>
    <property type="match status" value="1"/>
</dbReference>
<evidence type="ECO:0000256" key="1">
    <source>
        <dbReference type="ARBA" id="ARBA00004651"/>
    </source>
</evidence>
<keyword evidence="5 8" id="KW-1133">Transmembrane helix</keyword>
<accession>A0ABN6ESR9</accession>
<feature type="transmembrane region" description="Helical" evidence="8">
    <location>
        <begin position="287"/>
        <end position="309"/>
    </location>
</feature>
<evidence type="ECO:0000313" key="10">
    <source>
        <dbReference type="EMBL" id="BCS89397.1"/>
    </source>
</evidence>
<dbReference type="SUPFAM" id="SSF55073">
    <property type="entry name" value="Nucleotide cyclase"/>
    <property type="match status" value="1"/>
</dbReference>
<feature type="domain" description="GGDEF" evidence="9">
    <location>
        <begin position="350"/>
        <end position="473"/>
    </location>
</feature>
<dbReference type="CDD" id="cd18773">
    <property type="entry name" value="PDC1_HK_sensor"/>
    <property type="match status" value="1"/>
</dbReference>
<comment type="subcellular location">
    <subcellularLocation>
        <location evidence="1">Cell membrane</location>
        <topology evidence="1">Multi-pass membrane protein</topology>
    </subcellularLocation>
</comment>
<keyword evidence="11" id="KW-1185">Reference proteome</keyword>
<dbReference type="NCBIfam" id="TIGR00254">
    <property type="entry name" value="GGDEF"/>
    <property type="match status" value="1"/>
</dbReference>
<dbReference type="InterPro" id="IPR033479">
    <property type="entry name" value="dCache_1"/>
</dbReference>
<dbReference type="InterPro" id="IPR029787">
    <property type="entry name" value="Nucleotide_cyclase"/>
</dbReference>
<dbReference type="InterPro" id="IPR000160">
    <property type="entry name" value="GGDEF_dom"/>
</dbReference>
<dbReference type="PANTHER" id="PTHR45138:SF9">
    <property type="entry name" value="DIGUANYLATE CYCLASE DGCM-RELATED"/>
    <property type="match status" value="1"/>
</dbReference>
<name>A0ABN6ESR9_9BACT</name>
<evidence type="ECO:0000256" key="8">
    <source>
        <dbReference type="SAM" id="Phobius"/>
    </source>
</evidence>
<dbReference type="Gene3D" id="3.30.450.20">
    <property type="entry name" value="PAS domain"/>
    <property type="match status" value="1"/>
</dbReference>
<proteinExistence type="predicted"/>
<evidence type="ECO:0000313" key="11">
    <source>
        <dbReference type="Proteomes" id="UP001053296"/>
    </source>
</evidence>
<dbReference type="EMBL" id="AP024485">
    <property type="protein sequence ID" value="BCS89397.1"/>
    <property type="molecule type" value="Genomic_DNA"/>
</dbReference>
<keyword evidence="4 8" id="KW-0812">Transmembrane</keyword>
<dbReference type="InterPro" id="IPR050469">
    <property type="entry name" value="Diguanylate_Cyclase"/>
</dbReference>
<sequence>MSVKIKLLLALTLILLSSFVVTSLINYTVTRDAVREELLNSSLPLTGKNIYSEIQTAMMRPIMVSSSMANDTFLKDWVLNGEKDEEEITRYLSRLKEKYNFITAFFVSATTDKYYYQDGILKEIGPRDPHDIWYYAFVRSKKEYNLDVDSNEAEGGTLTIFINFRVEDKNGRLLGVAGVGVNLSTALKLLAKARKEYHREIYLVDQDGLVQVHQDIRRIEKYYITKAGGIRDVAQAILSKHGEQVSTEYDWEQDHILLSARYIPELQWHLIVEQNEEDALTSARENMIRTLIVGGIASFLIIILCVVTINHFQSRLEKLVLTDPLTGAANRRALDSRFEQSAYKSDRYDAMFSAIIIDLNNFKKINDSYGHVMGDKVLKHVAGTMTSTVRPTDLLARWGGDEFIILMDGNTDDARVLATRIRAATSQTPFSFPVSFSYGIAQYEEGDDIDSLTQRADQMLYEAKARIPKTEGM</sequence>
<protein>
    <recommendedName>
        <fullName evidence="2">diguanylate cyclase</fullName>
        <ecNumber evidence="2">2.7.7.65</ecNumber>
    </recommendedName>
</protein>
<reference evidence="10" key="1">
    <citation type="journal article" date="2022" name="Arch. Microbiol.">
        <title>Pseudodesulfovibrio sediminis sp. nov., a mesophilic and neutrophilic sulfate-reducing bacterium isolated from sediment of a brackish lake.</title>
        <authorList>
            <person name="Takahashi A."/>
            <person name="Kojima H."/>
            <person name="Watanabe M."/>
            <person name="Fukui M."/>
        </authorList>
    </citation>
    <scope>NUCLEOTIDE SEQUENCE</scope>
    <source>
        <strain evidence="10">SF6</strain>
    </source>
</reference>
<dbReference type="EC" id="2.7.7.65" evidence="2"/>
<dbReference type="SUPFAM" id="SSF103190">
    <property type="entry name" value="Sensory domain-like"/>
    <property type="match status" value="1"/>
</dbReference>
<evidence type="ECO:0000256" key="6">
    <source>
        <dbReference type="ARBA" id="ARBA00023136"/>
    </source>
</evidence>